<evidence type="ECO:0000256" key="1">
    <source>
        <dbReference type="ARBA" id="ARBA00022729"/>
    </source>
</evidence>
<evidence type="ECO:0000313" key="2">
    <source>
        <dbReference type="EMBL" id="AYO80600.1"/>
    </source>
</evidence>
<protein>
    <submittedName>
        <fullName evidence="2">Uncharacterized protein</fullName>
    </submittedName>
</protein>
<dbReference type="RefSeq" id="WP_037508000.1">
    <property type="nucleotide sequence ID" value="NZ_CAIGKD010000006.1"/>
</dbReference>
<dbReference type="SUPFAM" id="SSF56925">
    <property type="entry name" value="OMPA-like"/>
    <property type="match status" value="1"/>
</dbReference>
<dbReference type="InterPro" id="IPR011250">
    <property type="entry name" value="OMP/PagP_B-barrel"/>
</dbReference>
<dbReference type="AlphaFoldDB" id="A0A085K7G0"/>
<dbReference type="Pfam" id="PF13505">
    <property type="entry name" value="OMP_b-brl"/>
    <property type="match status" value="1"/>
</dbReference>
<organism evidence="2 3">
    <name type="scientific">Sphingobium yanoikuyae</name>
    <name type="common">Sphingomonas yanoikuyae</name>
    <dbReference type="NCBI Taxonomy" id="13690"/>
    <lineage>
        <taxon>Bacteria</taxon>
        <taxon>Pseudomonadati</taxon>
        <taxon>Pseudomonadota</taxon>
        <taxon>Alphaproteobacteria</taxon>
        <taxon>Sphingomonadales</taxon>
        <taxon>Sphingomonadaceae</taxon>
        <taxon>Sphingobium</taxon>
    </lineage>
</organism>
<keyword evidence="1" id="KW-0732">Signal</keyword>
<sequence length="154" mass="16430">MRKPALLLATALALASSPACADEAYVELTGGLSWNGEGTDAISGIAGGYDVDLDERFFVGVEAVAEKLLVRGTRVAWGIGGRIGAELVRENKLFIGANWQSKDCRECSDAIGIGTGWEHNLTEKLYLKIEYKRLLIGDGEPDANVGILGIGVMF</sequence>
<reference evidence="2 3" key="1">
    <citation type="submission" date="2018-10" db="EMBL/GenBank/DDBJ databases">
        <title>Characterization and genome analysis of a novel bacterium Sphingobium yanoikuyae SJTF8 capable of degrading PAHs.</title>
        <authorList>
            <person name="Yin C."/>
            <person name="Xiong W."/>
            <person name="Liang R."/>
        </authorList>
    </citation>
    <scope>NUCLEOTIDE SEQUENCE [LARGE SCALE GENOMIC DNA]</scope>
    <source>
        <strain evidence="2 3">SJTF8</strain>
    </source>
</reference>
<evidence type="ECO:0000313" key="3">
    <source>
        <dbReference type="Proteomes" id="UP000280708"/>
    </source>
</evidence>
<name>A0A085K7G0_SPHYA</name>
<proteinExistence type="predicted"/>
<gene>
    <name evidence="2" type="ORF">EBF16_13520</name>
</gene>
<accession>A0A085K7G0</accession>
<dbReference type="InterPro" id="IPR027385">
    <property type="entry name" value="Beta-barrel_OMP"/>
</dbReference>
<dbReference type="EMBL" id="CP033230">
    <property type="protein sequence ID" value="AYO80600.1"/>
    <property type="molecule type" value="Genomic_DNA"/>
</dbReference>
<dbReference type="Proteomes" id="UP000280708">
    <property type="component" value="Chromosome"/>
</dbReference>